<dbReference type="PRINTS" id="PR00597">
    <property type="entry name" value="GELSOLIN"/>
</dbReference>
<evidence type="ECO:0000313" key="4">
    <source>
        <dbReference type="Proteomes" id="UP001165740"/>
    </source>
</evidence>
<dbReference type="AlphaFoldDB" id="A0A9U8E6H3"/>
<keyword evidence="4" id="KW-1185">Reference proteome</keyword>
<organism evidence="4 5">
    <name type="scientific">Biomphalaria glabrata</name>
    <name type="common">Bloodfluke planorb</name>
    <name type="synonym">Freshwater snail</name>
    <dbReference type="NCBI Taxonomy" id="6526"/>
    <lineage>
        <taxon>Eukaryota</taxon>
        <taxon>Metazoa</taxon>
        <taxon>Spiralia</taxon>
        <taxon>Lophotrochozoa</taxon>
        <taxon>Mollusca</taxon>
        <taxon>Gastropoda</taxon>
        <taxon>Heterobranchia</taxon>
        <taxon>Euthyneura</taxon>
        <taxon>Panpulmonata</taxon>
        <taxon>Hygrophila</taxon>
        <taxon>Lymnaeoidea</taxon>
        <taxon>Planorbidae</taxon>
        <taxon>Biomphalaria</taxon>
    </lineage>
</organism>
<proteinExistence type="inferred from homology"/>
<dbReference type="InterPro" id="IPR036886">
    <property type="entry name" value="Villin_headpiece_dom_sf"/>
</dbReference>
<dbReference type="PROSITE" id="PS51089">
    <property type="entry name" value="HP"/>
    <property type="match status" value="1"/>
</dbReference>
<evidence type="ECO:0000259" key="3">
    <source>
        <dbReference type="PROSITE" id="PS51089"/>
    </source>
</evidence>
<accession>A0A9U8E6H3</accession>
<dbReference type="OrthoDB" id="6375767at2759"/>
<dbReference type="SMART" id="SM00153">
    <property type="entry name" value="VHP"/>
    <property type="match status" value="1"/>
</dbReference>
<gene>
    <name evidence="5" type="primary">LOC106061561</name>
</gene>
<keyword evidence="2" id="KW-0677">Repeat</keyword>
<dbReference type="SUPFAM" id="SSF55753">
    <property type="entry name" value="Actin depolymerizing proteins"/>
    <property type="match status" value="6"/>
</dbReference>
<protein>
    <submittedName>
        <fullName evidence="5">Villin-1-like isoform X1</fullName>
    </submittedName>
</protein>
<dbReference type="InterPro" id="IPR003128">
    <property type="entry name" value="Villin_headpiece"/>
</dbReference>
<comment type="similarity">
    <text evidence="1">Belongs to the villin/gelsolin family.</text>
</comment>
<dbReference type="KEGG" id="bgt:106061561"/>
<dbReference type="Gene3D" id="3.40.20.10">
    <property type="entry name" value="Severin"/>
    <property type="match status" value="6"/>
</dbReference>
<dbReference type="InterPro" id="IPR007122">
    <property type="entry name" value="Villin/Gelsolin"/>
</dbReference>
<dbReference type="PANTHER" id="PTHR11977">
    <property type="entry name" value="VILLIN"/>
    <property type="match status" value="1"/>
</dbReference>
<dbReference type="InterPro" id="IPR007123">
    <property type="entry name" value="Gelsolin-like_dom"/>
</dbReference>
<dbReference type="SMART" id="SM00262">
    <property type="entry name" value="GEL"/>
    <property type="match status" value="5"/>
</dbReference>
<dbReference type="Pfam" id="PF00626">
    <property type="entry name" value="Gelsolin"/>
    <property type="match status" value="1"/>
</dbReference>
<dbReference type="Proteomes" id="UP001165740">
    <property type="component" value="Chromosome 1"/>
</dbReference>
<reference evidence="5" key="1">
    <citation type="submission" date="2025-08" db="UniProtKB">
        <authorList>
            <consortium name="RefSeq"/>
        </authorList>
    </citation>
    <scope>IDENTIFICATION</scope>
</reference>
<dbReference type="OMA" id="HKSACSI"/>
<dbReference type="Gene3D" id="1.10.950.10">
    <property type="entry name" value="Villin headpiece domain"/>
    <property type="match status" value="1"/>
</dbReference>
<dbReference type="SUPFAM" id="SSF47050">
    <property type="entry name" value="VHP, Villin headpiece domain"/>
    <property type="match status" value="1"/>
</dbReference>
<dbReference type="GO" id="GO:0015629">
    <property type="term" value="C:actin cytoskeleton"/>
    <property type="evidence" value="ECO:0007669"/>
    <property type="project" value="TreeGrafter"/>
</dbReference>
<dbReference type="InterPro" id="IPR029006">
    <property type="entry name" value="ADF-H/Gelsolin-like_dom_sf"/>
</dbReference>
<evidence type="ECO:0000256" key="1">
    <source>
        <dbReference type="ARBA" id="ARBA00008418"/>
    </source>
</evidence>
<dbReference type="RefSeq" id="XP_013075190.2">
    <property type="nucleotide sequence ID" value="XM_013219736.2"/>
</dbReference>
<dbReference type="PANTHER" id="PTHR11977:SF51">
    <property type="entry name" value="PROTEIN FLIGHTLESS-1 HOMOLOG"/>
    <property type="match status" value="1"/>
</dbReference>
<dbReference type="GO" id="GO:0051015">
    <property type="term" value="F:actin filament binding"/>
    <property type="evidence" value="ECO:0007669"/>
    <property type="project" value="InterPro"/>
</dbReference>
<sequence>MTRRHEVVKEMTDEDTKSYYGSTLKELCGHDRPDKTFLKSLECTRLASGKCRSTIWPLNIIPRAVGRPETAKRRLLSSRDDCNTISPHDKTRLHLTVTQNGNMLYEQRKLRETTGSRCTSAVTRESVCSDFPNSSLVRRGRCRPRTMSESCGTLQKTSLSGRACTSAVSRSSTRASSLQTSHLVKDLNLNTTLCIWCIENKKLANVAETEQGFFHQGNVYILFKRNSESCRTYLHIWQGSLSSQNDQMLARNVVSEIDRVLNRVSFISFESECSETVMFRSLFKNGIVTVEGKSIATKVTSGCYNNRLYHVKGGQFLSATCMECSALAITDDNVIILDGYPRVYVCIGKNVDFILREKTLQLAKLINDQHGAERSQIIVMDENDEHLKKGFATKLDPNLPCYRQSSEEIFDEVIPQESLQLFKINGSRAEYDMPLVSSYPLHQKYLTSQGIFLLKVKTTQPVYIWVGQCADSFAISEALLNGQMFMQTHHFPASTPLCRVRENEEPTDFKKYFKDWKDKIHHTPSKAVHTYTVANIERALLSNCETQIIGKLKEIQKEVNVLECSKDYEVWLIDEHLIPLKTTSYPAFDRSHCYLILCHRTNGENKNCVLYYWMGERASSEKKKWALSVTLQCQSFLSNNCLMIRVLEGKEPKHFLTVLNSCLIVYDGGPNQDISTSDMNLNFENNVIIFCVRECHEDLVTVSQVQSSSKCLNSSATFVVMSRSQKYLWYGKNSTVLERDYAKHMMNHFCPERLHDYIIVGEDREPDQFWTCVLKHGEHLDQFPPKSLCCGELRLIMCNQSQEKWLFNDIYDFCHENLYESAIYILDTRDCILLWIGQSINEVTQDMISSIFSAYLSIDLTNRQESDIEIWILHQSNEPFLFSNMFGDICFKHAKIMYQLERKRLRIENALINLSRQEENADSSIDMQHLKLPDSEFHAVFRMRKSVFHHLPRWKQHQILKFKKMFSFCNLLVGFKGDNLP</sequence>
<name>A0A9U8E6H3_BIOGL</name>
<feature type="domain" description="HP" evidence="3">
    <location>
        <begin position="892"/>
        <end position="966"/>
    </location>
</feature>
<dbReference type="Pfam" id="PF02209">
    <property type="entry name" value="VHP"/>
    <property type="match status" value="1"/>
</dbReference>
<evidence type="ECO:0000256" key="2">
    <source>
        <dbReference type="ARBA" id="ARBA00022737"/>
    </source>
</evidence>
<dbReference type="GO" id="GO:0005737">
    <property type="term" value="C:cytoplasm"/>
    <property type="evidence" value="ECO:0007669"/>
    <property type="project" value="TreeGrafter"/>
</dbReference>
<dbReference type="GeneID" id="106061561"/>
<evidence type="ECO:0000313" key="5">
    <source>
        <dbReference type="RefSeq" id="XP_013075190.2"/>
    </source>
</evidence>
<dbReference type="GO" id="GO:0008154">
    <property type="term" value="P:actin polymerization or depolymerization"/>
    <property type="evidence" value="ECO:0007669"/>
    <property type="project" value="TreeGrafter"/>
</dbReference>